<gene>
    <name evidence="1" type="ORF">P7K49_035696</name>
</gene>
<dbReference type="InterPro" id="IPR043129">
    <property type="entry name" value="ATPase_NBD"/>
</dbReference>
<name>A0ABQ9TNN2_SAGOE</name>
<accession>A0ABQ9TNN2</accession>
<proteinExistence type="predicted"/>
<sequence length="171" mass="18977">MEALLQPSFLGMESCGIHQATFNSIIKYDLHICKDLPANMVLSGDTSMYPGTTYKTQKITTLVPISRNIKIVASPEHKYLCRLAAPSWLPWPPTSRCGSTIRSRMSQAPPSLTANASPWTASRCVSWYHVLQGLVQKYKFAHAGLKKPEQAFEKKLVLEACVSALDCRTCC</sequence>
<protein>
    <recommendedName>
        <fullName evidence="3">Beta-actin</fullName>
    </recommendedName>
</protein>
<organism evidence="1 2">
    <name type="scientific">Saguinus oedipus</name>
    <name type="common">Cotton-top tamarin</name>
    <name type="synonym">Oedipomidas oedipus</name>
    <dbReference type="NCBI Taxonomy" id="9490"/>
    <lineage>
        <taxon>Eukaryota</taxon>
        <taxon>Metazoa</taxon>
        <taxon>Chordata</taxon>
        <taxon>Craniata</taxon>
        <taxon>Vertebrata</taxon>
        <taxon>Euteleostomi</taxon>
        <taxon>Mammalia</taxon>
        <taxon>Eutheria</taxon>
        <taxon>Euarchontoglires</taxon>
        <taxon>Primates</taxon>
        <taxon>Haplorrhini</taxon>
        <taxon>Platyrrhini</taxon>
        <taxon>Cebidae</taxon>
        <taxon>Callitrichinae</taxon>
        <taxon>Saguinus</taxon>
    </lineage>
</organism>
<dbReference type="PANTHER" id="PTHR11937">
    <property type="entry name" value="ACTIN"/>
    <property type="match status" value="1"/>
</dbReference>
<evidence type="ECO:0008006" key="3">
    <source>
        <dbReference type="Google" id="ProtNLM"/>
    </source>
</evidence>
<comment type="caution">
    <text evidence="1">The sequence shown here is derived from an EMBL/GenBank/DDBJ whole genome shotgun (WGS) entry which is preliminary data.</text>
</comment>
<dbReference type="InterPro" id="IPR004000">
    <property type="entry name" value="Actin"/>
</dbReference>
<dbReference type="Gene3D" id="3.30.420.40">
    <property type="match status" value="1"/>
</dbReference>
<evidence type="ECO:0000313" key="1">
    <source>
        <dbReference type="EMBL" id="KAK2086271.1"/>
    </source>
</evidence>
<reference evidence="1 2" key="1">
    <citation type="submission" date="2023-05" db="EMBL/GenBank/DDBJ databases">
        <title>B98-5 Cell Line De Novo Hybrid Assembly: An Optical Mapping Approach.</title>
        <authorList>
            <person name="Kananen K."/>
            <person name="Auerbach J.A."/>
            <person name="Kautto E."/>
            <person name="Blachly J.S."/>
        </authorList>
    </citation>
    <scope>NUCLEOTIDE SEQUENCE [LARGE SCALE GENOMIC DNA]</scope>
    <source>
        <strain evidence="1">B95-8</strain>
        <tissue evidence="1">Cell line</tissue>
    </source>
</reference>
<keyword evidence="2" id="KW-1185">Reference proteome</keyword>
<dbReference type="SUPFAM" id="SSF53067">
    <property type="entry name" value="Actin-like ATPase domain"/>
    <property type="match status" value="1"/>
</dbReference>
<dbReference type="EMBL" id="JASSZA010000020">
    <property type="protein sequence ID" value="KAK2086271.1"/>
    <property type="molecule type" value="Genomic_DNA"/>
</dbReference>
<dbReference type="Pfam" id="PF00022">
    <property type="entry name" value="Actin"/>
    <property type="match status" value="1"/>
</dbReference>
<evidence type="ECO:0000313" key="2">
    <source>
        <dbReference type="Proteomes" id="UP001266305"/>
    </source>
</evidence>
<dbReference type="Proteomes" id="UP001266305">
    <property type="component" value="Unassembled WGS sequence"/>
</dbReference>